<dbReference type="NCBIfam" id="TIGR00282">
    <property type="entry name" value="TIGR00282 family metallophosphoesterase"/>
    <property type="match status" value="1"/>
</dbReference>
<feature type="active site" description="Proton donor" evidence="1">
    <location>
        <position position="68"/>
    </location>
</feature>
<evidence type="ECO:0000256" key="1">
    <source>
        <dbReference type="PIRSR" id="PIRSR004789-50"/>
    </source>
</evidence>
<comment type="caution">
    <text evidence="3">The sequence shown here is derived from an EMBL/GenBank/DDBJ whole genome shotgun (WGS) entry which is preliminary data.</text>
</comment>
<dbReference type="Pfam" id="PF13277">
    <property type="entry name" value="YmdB"/>
    <property type="match status" value="1"/>
</dbReference>
<dbReference type="Gene3D" id="3.60.21.10">
    <property type="match status" value="1"/>
</dbReference>
<dbReference type="Proteomes" id="UP000824002">
    <property type="component" value="Unassembled WGS sequence"/>
</dbReference>
<dbReference type="InterPro" id="IPR005235">
    <property type="entry name" value="YmdB-like"/>
</dbReference>
<feature type="binding site" evidence="2">
    <location>
        <position position="175"/>
    </location>
    <ligand>
        <name>Fe cation</name>
        <dbReference type="ChEBI" id="CHEBI:24875"/>
        <label>1</label>
    </ligand>
</feature>
<dbReference type="GO" id="GO:0046872">
    <property type="term" value="F:metal ion binding"/>
    <property type="evidence" value="ECO:0007669"/>
    <property type="project" value="UniProtKB-KW"/>
</dbReference>
<proteinExistence type="predicted"/>
<dbReference type="PANTHER" id="PTHR36303">
    <property type="entry name" value="2',3'-CYCLIC-NUCLEOTIDE 2'-PHOSPHODIESTERASE"/>
    <property type="match status" value="1"/>
</dbReference>
<dbReference type="GO" id="GO:0004113">
    <property type="term" value="F:2',3'-cyclic-nucleotide 3'-phosphodiesterase activity"/>
    <property type="evidence" value="ECO:0007669"/>
    <property type="project" value="TreeGrafter"/>
</dbReference>
<protein>
    <submittedName>
        <fullName evidence="3">TIGR00282 family metallophosphoesterase</fullName>
    </submittedName>
</protein>
<reference evidence="3" key="2">
    <citation type="journal article" date="2021" name="PeerJ">
        <title>Extensive microbial diversity within the chicken gut microbiome revealed by metagenomics and culture.</title>
        <authorList>
            <person name="Gilroy R."/>
            <person name="Ravi A."/>
            <person name="Getino M."/>
            <person name="Pursley I."/>
            <person name="Horton D.L."/>
            <person name="Alikhan N.F."/>
            <person name="Baker D."/>
            <person name="Gharbi K."/>
            <person name="Hall N."/>
            <person name="Watson M."/>
            <person name="Adriaenssens E.M."/>
            <person name="Foster-Nyarko E."/>
            <person name="Jarju S."/>
            <person name="Secka A."/>
            <person name="Antonio M."/>
            <person name="Oren A."/>
            <person name="Chaudhuri R.R."/>
            <person name="La Ragione R."/>
            <person name="Hildebrand F."/>
            <person name="Pallen M.J."/>
        </authorList>
    </citation>
    <scope>NUCLEOTIDE SEQUENCE</scope>
    <source>
        <strain evidence="3">CHK199-13235</strain>
    </source>
</reference>
<evidence type="ECO:0000313" key="3">
    <source>
        <dbReference type="EMBL" id="HIS75413.1"/>
    </source>
</evidence>
<sequence length="256" mass="28120">MRVLMIGDVVSQPGCEFLRKVLPGFKKQEMVDAVVCNGENSAVGNGILPRSAEFLFDSGVDVITGGNHSLRRWEIQDYLEEHPNLLRPANYPRECFGNGYYKLDMGSCTILVISLLGQVYLEPMSSPFSCADAILEKEKADFVLVDFHAEATGEKMALGYYLDGRVSAVVGTHTHVQTADETILPGGTGYISDLGMTGPIRSILGVKPECVLRRMTTCLPTRFEVEADTPCKLEGVLLDLDKKTGKCAKIKRVRLL</sequence>
<feature type="binding site" evidence="2">
    <location>
        <position position="8"/>
    </location>
    <ligand>
        <name>Fe cation</name>
        <dbReference type="ChEBI" id="CHEBI:24875"/>
        <label>1</label>
    </ligand>
</feature>
<dbReference type="EMBL" id="DVJP01000015">
    <property type="protein sequence ID" value="HIS75413.1"/>
    <property type="molecule type" value="Genomic_DNA"/>
</dbReference>
<organism evidence="3 4">
    <name type="scientific">Candidatus Merdivicinus excrementipullorum</name>
    <dbReference type="NCBI Taxonomy" id="2840867"/>
    <lineage>
        <taxon>Bacteria</taxon>
        <taxon>Bacillati</taxon>
        <taxon>Bacillota</taxon>
        <taxon>Clostridia</taxon>
        <taxon>Eubacteriales</taxon>
        <taxon>Oscillospiraceae</taxon>
        <taxon>Oscillospiraceae incertae sedis</taxon>
        <taxon>Candidatus Merdivicinus</taxon>
    </lineage>
</organism>
<feature type="binding site" evidence="2">
    <location>
        <position position="40"/>
    </location>
    <ligand>
        <name>Fe cation</name>
        <dbReference type="ChEBI" id="CHEBI:24875"/>
        <label>1</label>
    </ligand>
</feature>
<feature type="binding site" evidence="2">
    <location>
        <position position="39"/>
    </location>
    <ligand>
        <name>Fe cation</name>
        <dbReference type="ChEBI" id="CHEBI:24875"/>
        <label>2</label>
    </ligand>
</feature>
<dbReference type="AlphaFoldDB" id="A0A9D1JZW6"/>
<evidence type="ECO:0000313" key="4">
    <source>
        <dbReference type="Proteomes" id="UP000824002"/>
    </source>
</evidence>
<feature type="binding site" evidence="2">
    <location>
        <position position="67"/>
    </location>
    <ligand>
        <name>Fe cation</name>
        <dbReference type="ChEBI" id="CHEBI:24875"/>
        <label>2</label>
    </ligand>
</feature>
<feature type="binding site" evidence="2">
    <location>
        <position position="173"/>
    </location>
    <ligand>
        <name>Fe cation</name>
        <dbReference type="ChEBI" id="CHEBI:24875"/>
        <label>2</label>
    </ligand>
</feature>
<dbReference type="PANTHER" id="PTHR36303:SF1">
    <property type="entry name" value="2',3'-CYCLIC-NUCLEOTIDE 2'-PHOSPHODIESTERASE"/>
    <property type="match status" value="1"/>
</dbReference>
<dbReference type="SUPFAM" id="SSF56300">
    <property type="entry name" value="Metallo-dependent phosphatases"/>
    <property type="match status" value="1"/>
</dbReference>
<reference evidence="3" key="1">
    <citation type="submission" date="2020-10" db="EMBL/GenBank/DDBJ databases">
        <authorList>
            <person name="Gilroy R."/>
        </authorList>
    </citation>
    <scope>NUCLEOTIDE SEQUENCE</scope>
    <source>
        <strain evidence="3">CHK199-13235</strain>
    </source>
</reference>
<feature type="binding site" evidence="2">
    <location>
        <position position="39"/>
    </location>
    <ligand>
        <name>Fe cation</name>
        <dbReference type="ChEBI" id="CHEBI:24875"/>
        <label>1</label>
    </ligand>
</feature>
<name>A0A9D1JZW6_9FIRM</name>
<feature type="binding site" evidence="2">
    <location>
        <position position="148"/>
    </location>
    <ligand>
        <name>Fe cation</name>
        <dbReference type="ChEBI" id="CHEBI:24875"/>
        <label>2</label>
    </ligand>
</feature>
<gene>
    <name evidence="3" type="ORF">IAB51_01255</name>
</gene>
<dbReference type="PIRSF" id="PIRSF004789">
    <property type="entry name" value="DR1281"/>
    <property type="match status" value="1"/>
</dbReference>
<accession>A0A9D1JZW6</accession>
<evidence type="ECO:0000256" key="2">
    <source>
        <dbReference type="PIRSR" id="PIRSR004789-51"/>
    </source>
</evidence>
<dbReference type="CDD" id="cd07382">
    <property type="entry name" value="MPP_DR1281"/>
    <property type="match status" value="1"/>
</dbReference>
<dbReference type="InterPro" id="IPR029052">
    <property type="entry name" value="Metallo-depent_PP-like"/>
</dbReference>
<keyword evidence="2" id="KW-0479">Metal-binding</keyword>